<dbReference type="EMBL" id="CABP01000120">
    <property type="protein sequence ID" value="CBI05506.1"/>
    <property type="molecule type" value="Genomic_DNA"/>
</dbReference>
<name>E6QE96_9ZZZZ</name>
<comment type="caution">
    <text evidence="1">The sequence shown here is derived from an EMBL/GenBank/DDBJ whole genome shotgun (WGS) entry which is preliminary data.</text>
</comment>
<evidence type="ECO:0000313" key="1">
    <source>
        <dbReference type="EMBL" id="CBI05506.1"/>
    </source>
</evidence>
<reference evidence="1" key="1">
    <citation type="submission" date="2009-10" db="EMBL/GenBank/DDBJ databases">
        <title>Diversity of trophic interactions inside an arsenic-rich microbial ecosystem.</title>
        <authorList>
            <person name="Bertin P.N."/>
            <person name="Heinrich-Salmeron A."/>
            <person name="Pelletier E."/>
            <person name="Goulhen-Chollet F."/>
            <person name="Arsene-Ploetze F."/>
            <person name="Gallien S."/>
            <person name="Calteau A."/>
            <person name="Vallenet D."/>
            <person name="Casiot C."/>
            <person name="Chane-Woon-Ming B."/>
            <person name="Giloteaux L."/>
            <person name="Barakat M."/>
            <person name="Bonnefoy V."/>
            <person name="Bruneel O."/>
            <person name="Chandler M."/>
            <person name="Cleiss J."/>
            <person name="Duran R."/>
            <person name="Elbaz-Poulichet F."/>
            <person name="Fonknechten N."/>
            <person name="Lauga B."/>
            <person name="Mornico D."/>
            <person name="Ortet P."/>
            <person name="Schaeffer C."/>
            <person name="Siguier P."/>
            <person name="Alexander Thil Smith A."/>
            <person name="Van Dorsselaer A."/>
            <person name="Weissenbach J."/>
            <person name="Medigue C."/>
            <person name="Le Paslier D."/>
        </authorList>
    </citation>
    <scope>NUCLEOTIDE SEQUENCE</scope>
</reference>
<protein>
    <submittedName>
        <fullName evidence="1">Uncharacterized protein</fullName>
    </submittedName>
</protein>
<gene>
    <name evidence="1" type="ORF">CARN5_0989</name>
</gene>
<sequence>MGGEVIMKIQGGRICA</sequence>
<proteinExistence type="predicted"/>
<accession>E6QE96</accession>
<organism evidence="1">
    <name type="scientific">mine drainage metagenome</name>
    <dbReference type="NCBI Taxonomy" id="410659"/>
    <lineage>
        <taxon>unclassified sequences</taxon>
        <taxon>metagenomes</taxon>
        <taxon>ecological metagenomes</taxon>
    </lineage>
</organism>
<dbReference type="AlphaFoldDB" id="E6QE96"/>